<dbReference type="GO" id="GO:0020037">
    <property type="term" value="F:heme binding"/>
    <property type="evidence" value="ECO:0007669"/>
    <property type="project" value="InterPro"/>
</dbReference>
<dbReference type="PRINTS" id="PR00385">
    <property type="entry name" value="P450"/>
</dbReference>
<dbReference type="EMBL" id="KZ107849">
    <property type="protein sequence ID" value="OSS47202.1"/>
    <property type="molecule type" value="Genomic_DNA"/>
</dbReference>
<dbReference type="SUPFAM" id="SSF48264">
    <property type="entry name" value="Cytochrome P450"/>
    <property type="match status" value="1"/>
</dbReference>
<evidence type="ECO:0000313" key="2">
    <source>
        <dbReference type="EMBL" id="OSS47202.1"/>
    </source>
</evidence>
<organism evidence="2 3">
    <name type="scientific">Epicoccum nigrum</name>
    <name type="common">Soil fungus</name>
    <name type="synonym">Epicoccum purpurascens</name>
    <dbReference type="NCBI Taxonomy" id="105696"/>
    <lineage>
        <taxon>Eukaryota</taxon>
        <taxon>Fungi</taxon>
        <taxon>Dikarya</taxon>
        <taxon>Ascomycota</taxon>
        <taxon>Pezizomycotina</taxon>
        <taxon>Dothideomycetes</taxon>
        <taxon>Pleosporomycetidae</taxon>
        <taxon>Pleosporales</taxon>
        <taxon>Pleosporineae</taxon>
        <taxon>Didymellaceae</taxon>
        <taxon>Epicoccum</taxon>
    </lineage>
</organism>
<dbReference type="GO" id="GO:0004497">
    <property type="term" value="F:monooxygenase activity"/>
    <property type="evidence" value="ECO:0007669"/>
    <property type="project" value="InterPro"/>
</dbReference>
<dbReference type="STRING" id="105696.A0A1Y2LUA2"/>
<accession>A0A1Y2LUA2</accession>
<dbReference type="PANTHER" id="PTHR24305:SF168">
    <property type="entry name" value="P450, PUTATIVE (EUROFUNG)-RELATED"/>
    <property type="match status" value="1"/>
</dbReference>
<reference evidence="2 3" key="1">
    <citation type="journal article" date="2017" name="Genome Announc.">
        <title>Genome sequence of the saprophytic ascomycete Epicoccum nigrum ICMP 19927 strain isolated from New Zealand.</title>
        <authorList>
            <person name="Fokin M."/>
            <person name="Fleetwood D."/>
            <person name="Weir B.S."/>
            <person name="Villas-Boas S.G."/>
        </authorList>
    </citation>
    <scope>NUCLEOTIDE SEQUENCE [LARGE SCALE GENOMIC DNA]</scope>
    <source>
        <strain evidence="2 3">ICMP 19927</strain>
    </source>
</reference>
<dbReference type="PRINTS" id="PR00463">
    <property type="entry name" value="EP450I"/>
</dbReference>
<dbReference type="CDD" id="cd11060">
    <property type="entry name" value="CYP57A1-like"/>
    <property type="match status" value="1"/>
</dbReference>
<keyword evidence="1" id="KW-0349">Heme</keyword>
<dbReference type="InParanoid" id="A0A1Y2LUA2"/>
<dbReference type="GO" id="GO:0016705">
    <property type="term" value="F:oxidoreductase activity, acting on paired donors, with incorporation or reduction of molecular oxygen"/>
    <property type="evidence" value="ECO:0007669"/>
    <property type="project" value="InterPro"/>
</dbReference>
<dbReference type="InterPro" id="IPR001128">
    <property type="entry name" value="Cyt_P450"/>
</dbReference>
<dbReference type="Pfam" id="PF00067">
    <property type="entry name" value="p450"/>
    <property type="match status" value="1"/>
</dbReference>
<dbReference type="GO" id="GO:0005506">
    <property type="term" value="F:iron ion binding"/>
    <property type="evidence" value="ECO:0007669"/>
    <property type="project" value="InterPro"/>
</dbReference>
<keyword evidence="3" id="KW-1185">Reference proteome</keyword>
<dbReference type="AlphaFoldDB" id="A0A1Y2LUA2"/>
<feature type="binding site" description="axial binding residue" evidence="1">
    <location>
        <position position="454"/>
    </location>
    <ligand>
        <name>heme</name>
        <dbReference type="ChEBI" id="CHEBI:30413"/>
    </ligand>
    <ligandPart>
        <name>Fe</name>
        <dbReference type="ChEBI" id="CHEBI:18248"/>
    </ligandPart>
</feature>
<gene>
    <name evidence="2" type="ORF">B5807_09780</name>
</gene>
<dbReference type="Proteomes" id="UP000193240">
    <property type="component" value="Unassembled WGS sequence"/>
</dbReference>
<keyword evidence="1" id="KW-0479">Metal-binding</keyword>
<sequence>MSIPNTAQGQVSLADNGGLSTSLAVSLLIIYLVHTWYEWRRLSHVPGPTWASLTKLWMVRQSLRRRQPFAFKEAHATYGSLVRVGPNEVVTSDPEVLRKIMAVRSTYTRGDFYKAMKFDPTRDNLFSMRDEVAHTRLRAKMAAGYSGKENQSMEGTIDNQVANLIHLIESKYISTSQDPIPMDFGQKSSFFTLDAISDLAFGQAFGYLDKDEDVYDFLSITRASIPFLMLIANVPVLAEILQFRFLRKMMPSEADKVGFGAFIGIAKRLVGERFRPGADTHFDMLGSFIRHGLSEDEAAGEALLQITAGSDTSASAIRTMMLHIVTNPSIYTQLQAEIDHSITSGKISSPILDTEARNLSYLQALIKEGLRYYPPAPATMFKQVPVGGDTINGKYLPEGTQIGGSALGIQHSKDIYGPDADLFRPERWLEASAESVAVMNNTVDLCFHSGKYQCLGKSVAMMEFNKLFVELFRRFDFSVCRSDRSTVLSNAGIWYMDDFWLRITRREGTPLTTNRKI</sequence>
<dbReference type="InterPro" id="IPR036396">
    <property type="entry name" value="Cyt_P450_sf"/>
</dbReference>
<comment type="cofactor">
    <cofactor evidence="1">
        <name>heme</name>
        <dbReference type="ChEBI" id="CHEBI:30413"/>
    </cofactor>
</comment>
<dbReference type="InterPro" id="IPR002401">
    <property type="entry name" value="Cyt_P450_E_grp-I"/>
</dbReference>
<keyword evidence="1" id="KW-0408">Iron</keyword>
<proteinExistence type="predicted"/>
<dbReference type="PANTHER" id="PTHR24305">
    <property type="entry name" value="CYTOCHROME P450"/>
    <property type="match status" value="1"/>
</dbReference>
<name>A0A1Y2LUA2_EPING</name>
<evidence type="ECO:0000313" key="3">
    <source>
        <dbReference type="Proteomes" id="UP000193240"/>
    </source>
</evidence>
<dbReference type="InterPro" id="IPR050121">
    <property type="entry name" value="Cytochrome_P450_monoxygenase"/>
</dbReference>
<evidence type="ECO:0008006" key="4">
    <source>
        <dbReference type="Google" id="ProtNLM"/>
    </source>
</evidence>
<dbReference type="OMA" id="FNAGVWI"/>
<protein>
    <recommendedName>
        <fullName evidence="4">Cytochrome P450</fullName>
    </recommendedName>
</protein>
<evidence type="ECO:0000256" key="1">
    <source>
        <dbReference type="PIRSR" id="PIRSR602401-1"/>
    </source>
</evidence>
<dbReference type="Gene3D" id="1.10.630.10">
    <property type="entry name" value="Cytochrome P450"/>
    <property type="match status" value="1"/>
</dbReference>